<feature type="chain" id="PRO_5024319644" evidence="1">
    <location>
        <begin position="21"/>
        <end position="233"/>
    </location>
</feature>
<gene>
    <name evidence="2" type="ORF">FRX48_00583</name>
</gene>
<protein>
    <submittedName>
        <fullName evidence="2">Uncharacterized protein</fullName>
    </submittedName>
</protein>
<name>A0A5M8Q3T1_9LECA</name>
<accession>A0A5M8Q3T1</accession>
<dbReference type="EMBL" id="VXIT01000001">
    <property type="protein sequence ID" value="KAA6415865.1"/>
    <property type="molecule type" value="Genomic_DNA"/>
</dbReference>
<proteinExistence type="predicted"/>
<dbReference type="AlphaFoldDB" id="A0A5M8Q3T1"/>
<reference evidence="2 3" key="1">
    <citation type="submission" date="2019-09" db="EMBL/GenBank/DDBJ databases">
        <title>The hologenome of the rock-dwelling lichen Lasallia pustulata.</title>
        <authorList>
            <person name="Greshake Tzovaras B."/>
            <person name="Segers F."/>
            <person name="Bicker A."/>
            <person name="Dal Grande F."/>
            <person name="Otte J."/>
            <person name="Hankeln T."/>
            <person name="Schmitt I."/>
            <person name="Ebersberger I."/>
        </authorList>
    </citation>
    <scope>NUCLEOTIDE SEQUENCE [LARGE SCALE GENOMIC DNA]</scope>
    <source>
        <strain evidence="2">A1-1</strain>
    </source>
</reference>
<evidence type="ECO:0000313" key="3">
    <source>
        <dbReference type="Proteomes" id="UP000324767"/>
    </source>
</evidence>
<sequence>MHSVIHLLLPFLATSTLVHSAAIEAIRTVPLAPSADDLGSRDNPYEVDLEGRDFPQLDDLESRDLLYVDQIESRDLPYLDDLEARALPNASCPDWKTIEPPEKYLGPPPNGKCSWQETLICASLVVGCPTGCIAAAMEIGLNPFATTECIACMGVTGGNCAFCIWGTNLASTCNAIYWEPQAHCLLPMCSQKLLNEAKAHPPAQVLANRLLPALNPKPGVPVPVKNPSGAKTS</sequence>
<evidence type="ECO:0000313" key="2">
    <source>
        <dbReference type="EMBL" id="KAA6415865.1"/>
    </source>
</evidence>
<evidence type="ECO:0000256" key="1">
    <source>
        <dbReference type="SAM" id="SignalP"/>
    </source>
</evidence>
<keyword evidence="1" id="KW-0732">Signal</keyword>
<feature type="signal peptide" evidence="1">
    <location>
        <begin position="1"/>
        <end position="20"/>
    </location>
</feature>
<dbReference type="OrthoDB" id="10330377at2759"/>
<organism evidence="2 3">
    <name type="scientific">Lasallia pustulata</name>
    <dbReference type="NCBI Taxonomy" id="136370"/>
    <lineage>
        <taxon>Eukaryota</taxon>
        <taxon>Fungi</taxon>
        <taxon>Dikarya</taxon>
        <taxon>Ascomycota</taxon>
        <taxon>Pezizomycotina</taxon>
        <taxon>Lecanoromycetes</taxon>
        <taxon>OSLEUM clade</taxon>
        <taxon>Umbilicariomycetidae</taxon>
        <taxon>Umbilicariales</taxon>
        <taxon>Umbilicariaceae</taxon>
        <taxon>Lasallia</taxon>
    </lineage>
</organism>
<dbReference type="Proteomes" id="UP000324767">
    <property type="component" value="Unassembled WGS sequence"/>
</dbReference>
<comment type="caution">
    <text evidence="2">The sequence shown here is derived from an EMBL/GenBank/DDBJ whole genome shotgun (WGS) entry which is preliminary data.</text>
</comment>